<accession>A0A6A4I3R2</accession>
<evidence type="ECO:0008006" key="3">
    <source>
        <dbReference type="Google" id="ProtNLM"/>
    </source>
</evidence>
<evidence type="ECO:0000313" key="2">
    <source>
        <dbReference type="Proteomes" id="UP000799118"/>
    </source>
</evidence>
<dbReference type="Gene3D" id="3.80.10.10">
    <property type="entry name" value="Ribonuclease Inhibitor"/>
    <property type="match status" value="1"/>
</dbReference>
<name>A0A6A4I3R2_9AGAR</name>
<dbReference type="SUPFAM" id="SSF52047">
    <property type="entry name" value="RNI-like"/>
    <property type="match status" value="1"/>
</dbReference>
<proteinExistence type="predicted"/>
<reference evidence="1" key="1">
    <citation type="journal article" date="2019" name="Environ. Microbiol.">
        <title>Fungal ecological strategies reflected in gene transcription - a case study of two litter decomposers.</title>
        <authorList>
            <person name="Barbi F."/>
            <person name="Kohler A."/>
            <person name="Barry K."/>
            <person name="Baskaran P."/>
            <person name="Daum C."/>
            <person name="Fauchery L."/>
            <person name="Ihrmark K."/>
            <person name="Kuo A."/>
            <person name="LaButti K."/>
            <person name="Lipzen A."/>
            <person name="Morin E."/>
            <person name="Grigoriev I.V."/>
            <person name="Henrissat B."/>
            <person name="Lindahl B."/>
            <person name="Martin F."/>
        </authorList>
    </citation>
    <scope>NUCLEOTIDE SEQUENCE</scope>
    <source>
        <strain evidence="1">JB14</strain>
    </source>
</reference>
<protein>
    <recommendedName>
        <fullName evidence="3">F-box domain-containing protein</fullName>
    </recommendedName>
</protein>
<dbReference type="EMBL" id="ML769415">
    <property type="protein sequence ID" value="KAE9404593.1"/>
    <property type="molecule type" value="Genomic_DNA"/>
</dbReference>
<sequence length="372" mass="42449">MTGRHISNELVDHILDNLYFDRDTLLDCALVGRAWVCSSQRGIFREIILRLPAYHPSHLAIFVEVYLKTTTHLDTLFAEKPYIASYVRSLELRTPREYSSALPEVVYSATTSLVRRLSSLNSLSFVCVNWRGLPPLLQAALTEICEAPSITRLSAIDFYPFPELAPLLSHMKNLKMLDVTRNDWLGPILLPEFGEEGSHPPRRIQLDELQLRLNNVRSFIHWSQQDSCPLGIHNLKSLEIISGVDVVAFRYFGTDLRELTLRGYPNRALNLAHLTNLRSLSLVDLYETGTETDSPAFWMQALFKPLPNSEGNIFPLQHLTINFTLYLSTDPLNSCHWNRWAAFDTLLGKPEFASLETVELEASFKSRISDFQ</sequence>
<keyword evidence="2" id="KW-1185">Reference proteome</keyword>
<dbReference type="AlphaFoldDB" id="A0A6A4I3R2"/>
<dbReference type="InterPro" id="IPR032675">
    <property type="entry name" value="LRR_dom_sf"/>
</dbReference>
<organism evidence="1 2">
    <name type="scientific">Gymnopus androsaceus JB14</name>
    <dbReference type="NCBI Taxonomy" id="1447944"/>
    <lineage>
        <taxon>Eukaryota</taxon>
        <taxon>Fungi</taxon>
        <taxon>Dikarya</taxon>
        <taxon>Basidiomycota</taxon>
        <taxon>Agaricomycotina</taxon>
        <taxon>Agaricomycetes</taxon>
        <taxon>Agaricomycetidae</taxon>
        <taxon>Agaricales</taxon>
        <taxon>Marasmiineae</taxon>
        <taxon>Omphalotaceae</taxon>
        <taxon>Gymnopus</taxon>
    </lineage>
</organism>
<gene>
    <name evidence="1" type="ORF">BT96DRAFT_1016183</name>
</gene>
<evidence type="ECO:0000313" key="1">
    <source>
        <dbReference type="EMBL" id="KAE9404593.1"/>
    </source>
</evidence>
<dbReference type="Proteomes" id="UP000799118">
    <property type="component" value="Unassembled WGS sequence"/>
</dbReference>
<dbReference type="OrthoDB" id="3070253at2759"/>